<evidence type="ECO:0000256" key="6">
    <source>
        <dbReference type="ARBA" id="ARBA00022989"/>
    </source>
</evidence>
<keyword evidence="6 9" id="KW-1133">Transmembrane helix</keyword>
<dbReference type="HAMAP" id="MF_00422">
    <property type="entry name" value="SecE"/>
    <property type="match status" value="1"/>
</dbReference>
<dbReference type="GO" id="GO:0005886">
    <property type="term" value="C:plasma membrane"/>
    <property type="evidence" value="ECO:0007669"/>
    <property type="project" value="UniProtKB-SubCell"/>
</dbReference>
<dbReference type="Gene3D" id="1.20.5.1030">
    <property type="entry name" value="Preprotein translocase secy subunit"/>
    <property type="match status" value="1"/>
</dbReference>
<evidence type="ECO:0000256" key="9">
    <source>
        <dbReference type="HAMAP-Rule" id="MF_00422"/>
    </source>
</evidence>
<evidence type="ECO:0000256" key="2">
    <source>
        <dbReference type="ARBA" id="ARBA00022448"/>
    </source>
</evidence>
<reference evidence="10" key="2">
    <citation type="journal article" date="2021" name="PeerJ">
        <title>Extensive microbial diversity within the chicken gut microbiome revealed by metagenomics and culture.</title>
        <authorList>
            <person name="Gilroy R."/>
            <person name="Ravi A."/>
            <person name="Getino M."/>
            <person name="Pursley I."/>
            <person name="Horton D.L."/>
            <person name="Alikhan N.F."/>
            <person name="Baker D."/>
            <person name="Gharbi K."/>
            <person name="Hall N."/>
            <person name="Watson M."/>
            <person name="Adriaenssens E.M."/>
            <person name="Foster-Nyarko E."/>
            <person name="Jarju S."/>
            <person name="Secka A."/>
            <person name="Antonio M."/>
            <person name="Oren A."/>
            <person name="Chaudhuri R.R."/>
            <person name="La Ragione R."/>
            <person name="Hildebrand F."/>
            <person name="Pallen M.J."/>
        </authorList>
    </citation>
    <scope>NUCLEOTIDE SEQUENCE</scope>
    <source>
        <strain evidence="10">CHK152-2994</strain>
    </source>
</reference>
<keyword evidence="8 9" id="KW-0472">Membrane</keyword>
<dbReference type="Proteomes" id="UP000824139">
    <property type="component" value="Unassembled WGS sequence"/>
</dbReference>
<dbReference type="InterPro" id="IPR038379">
    <property type="entry name" value="SecE_sf"/>
</dbReference>
<evidence type="ECO:0000256" key="1">
    <source>
        <dbReference type="ARBA" id="ARBA00004370"/>
    </source>
</evidence>
<dbReference type="PANTHER" id="PTHR33910:SF1">
    <property type="entry name" value="PROTEIN TRANSLOCASE SUBUNIT SECE"/>
    <property type="match status" value="1"/>
</dbReference>
<organism evidence="10 11">
    <name type="scientific">Candidatus Scatenecus faecavium</name>
    <dbReference type="NCBI Taxonomy" id="2840915"/>
    <lineage>
        <taxon>Bacteria</taxon>
        <taxon>Candidatus Scatenecus</taxon>
    </lineage>
</organism>
<evidence type="ECO:0000256" key="3">
    <source>
        <dbReference type="ARBA" id="ARBA00022475"/>
    </source>
</evidence>
<dbReference type="GO" id="GO:0043952">
    <property type="term" value="P:protein transport by the Sec complex"/>
    <property type="evidence" value="ECO:0007669"/>
    <property type="project" value="UniProtKB-UniRule"/>
</dbReference>
<evidence type="ECO:0000313" key="10">
    <source>
        <dbReference type="EMBL" id="HIS82513.1"/>
    </source>
</evidence>
<dbReference type="GO" id="GO:0008320">
    <property type="term" value="F:protein transmembrane transporter activity"/>
    <property type="evidence" value="ECO:0007669"/>
    <property type="project" value="UniProtKB-UniRule"/>
</dbReference>
<comment type="function">
    <text evidence="9">Essential subunit of the Sec protein translocation channel SecYEG. Clamps together the 2 halves of SecY. May contact the channel plug during translocation.</text>
</comment>
<dbReference type="PANTHER" id="PTHR33910">
    <property type="entry name" value="PROTEIN TRANSLOCASE SUBUNIT SECE"/>
    <property type="match status" value="1"/>
</dbReference>
<protein>
    <recommendedName>
        <fullName evidence="9">Protein translocase subunit SecE</fullName>
    </recommendedName>
</protein>
<evidence type="ECO:0000256" key="7">
    <source>
        <dbReference type="ARBA" id="ARBA00023010"/>
    </source>
</evidence>
<gene>
    <name evidence="9 10" type="primary">secE</name>
    <name evidence="10" type="ORF">IAD41_02770</name>
</gene>
<proteinExistence type="inferred from homology"/>
<evidence type="ECO:0000256" key="4">
    <source>
        <dbReference type="ARBA" id="ARBA00022692"/>
    </source>
</evidence>
<evidence type="ECO:0000256" key="5">
    <source>
        <dbReference type="ARBA" id="ARBA00022927"/>
    </source>
</evidence>
<comment type="caution">
    <text evidence="10">The sequence shown here is derived from an EMBL/GenBank/DDBJ whole genome shotgun (WGS) entry which is preliminary data.</text>
</comment>
<evidence type="ECO:0000256" key="8">
    <source>
        <dbReference type="ARBA" id="ARBA00023136"/>
    </source>
</evidence>
<reference evidence="10" key="1">
    <citation type="submission" date="2020-10" db="EMBL/GenBank/DDBJ databases">
        <authorList>
            <person name="Gilroy R."/>
        </authorList>
    </citation>
    <scope>NUCLEOTIDE SEQUENCE</scope>
    <source>
        <strain evidence="10">CHK152-2994</strain>
    </source>
</reference>
<dbReference type="Pfam" id="PF00584">
    <property type="entry name" value="SecE"/>
    <property type="match status" value="1"/>
</dbReference>
<dbReference type="GO" id="GO:0009306">
    <property type="term" value="P:protein secretion"/>
    <property type="evidence" value="ECO:0007669"/>
    <property type="project" value="UniProtKB-UniRule"/>
</dbReference>
<keyword evidence="7 9" id="KW-0811">Translocation</keyword>
<sequence>MIGNDSSSQMGGKTPEFMNGIISYFKGVRAEWGKISWPERRQVVAETMFVIVIVFVFTVSVYLMDIIFKGLLGLIK</sequence>
<dbReference type="EMBL" id="DVJO01000059">
    <property type="protein sequence ID" value="HIS82513.1"/>
    <property type="molecule type" value="Genomic_DNA"/>
</dbReference>
<dbReference type="NCBIfam" id="TIGR00964">
    <property type="entry name" value="secE_bact"/>
    <property type="match status" value="1"/>
</dbReference>
<evidence type="ECO:0000313" key="11">
    <source>
        <dbReference type="Proteomes" id="UP000824139"/>
    </source>
</evidence>
<dbReference type="InterPro" id="IPR005807">
    <property type="entry name" value="SecE_bac"/>
</dbReference>
<keyword evidence="2 9" id="KW-0813">Transport</keyword>
<keyword evidence="5 9" id="KW-0653">Protein transport</keyword>
<dbReference type="InterPro" id="IPR001901">
    <property type="entry name" value="Translocase_SecE/Sec61-g"/>
</dbReference>
<dbReference type="GO" id="GO:0065002">
    <property type="term" value="P:intracellular protein transmembrane transport"/>
    <property type="evidence" value="ECO:0007669"/>
    <property type="project" value="UniProtKB-UniRule"/>
</dbReference>
<name>A0A9D1FV60_9BACT</name>
<keyword evidence="3 9" id="KW-1003">Cell membrane</keyword>
<dbReference type="AlphaFoldDB" id="A0A9D1FV60"/>
<accession>A0A9D1FV60</accession>
<keyword evidence="4 9" id="KW-0812">Transmembrane</keyword>
<comment type="similarity">
    <text evidence="9">Belongs to the SecE/SEC61-gamma family.</text>
</comment>
<comment type="subcellular location">
    <subcellularLocation>
        <location evidence="9">Cell membrane</location>
        <topology evidence="9">Single-pass membrane protein</topology>
    </subcellularLocation>
    <subcellularLocation>
        <location evidence="1">Membrane</location>
    </subcellularLocation>
</comment>
<feature type="transmembrane region" description="Helical" evidence="9">
    <location>
        <begin position="47"/>
        <end position="68"/>
    </location>
</feature>
<comment type="subunit">
    <text evidence="9">Component of the Sec protein translocase complex. Heterotrimer consisting of SecY, SecE and SecG subunits. The heterotrimers can form oligomers, although 1 heterotrimer is thought to be able to translocate proteins. Interacts with the ribosome. Interacts with SecDF, and other proteins may be involved. Interacts with SecA.</text>
</comment>
<dbReference type="GO" id="GO:0006605">
    <property type="term" value="P:protein targeting"/>
    <property type="evidence" value="ECO:0007669"/>
    <property type="project" value="UniProtKB-UniRule"/>
</dbReference>